<dbReference type="GO" id="GO:0004737">
    <property type="term" value="F:pyruvate decarboxylase activity"/>
    <property type="evidence" value="ECO:0007669"/>
    <property type="project" value="TreeGrafter"/>
</dbReference>
<dbReference type="Pfam" id="PF02776">
    <property type="entry name" value="TPP_enzyme_N"/>
    <property type="match status" value="1"/>
</dbReference>
<sequence>MKVAEYLIKRLKQLGVRHIFGVPGDFNLKFLDLIEDEEGIDWIGGCNELNAGYAADGYARVNKIGALVTTFGVGELSAINAIAGSYAEMVPVVHIVGITVAQASLNQVNAKSEIDRVLRECYLKARPVYISLPTDVYDKEIDVADLSSLDLTYPENPREYH</sequence>
<dbReference type="Gene3D" id="3.40.50.970">
    <property type="match status" value="2"/>
</dbReference>
<comment type="similarity">
    <text evidence="2">Belongs to the TPP enzyme family.</text>
</comment>
<dbReference type="CDD" id="cd07038">
    <property type="entry name" value="TPP_PYR_PDC_IPDC_like"/>
    <property type="match status" value="1"/>
</dbReference>
<keyword evidence="5" id="KW-0460">Magnesium</keyword>
<evidence type="ECO:0000256" key="2">
    <source>
        <dbReference type="ARBA" id="ARBA00007812"/>
    </source>
</evidence>
<dbReference type="InterPro" id="IPR012110">
    <property type="entry name" value="PDC/IPDC-like"/>
</dbReference>
<evidence type="ECO:0000256" key="4">
    <source>
        <dbReference type="ARBA" id="ARBA00022793"/>
    </source>
</evidence>
<evidence type="ECO:0000259" key="8">
    <source>
        <dbReference type="Pfam" id="PF02776"/>
    </source>
</evidence>
<protein>
    <submittedName>
        <fullName evidence="9">Alpha-keto acid decarboxylase family protein</fullName>
    </submittedName>
</protein>
<dbReference type="GO" id="GO:0000949">
    <property type="term" value="P:aromatic amino acid family catabolic process to alcohol via Ehrlich pathway"/>
    <property type="evidence" value="ECO:0007669"/>
    <property type="project" value="TreeGrafter"/>
</dbReference>
<dbReference type="InterPro" id="IPR029061">
    <property type="entry name" value="THDP-binding"/>
</dbReference>
<comment type="caution">
    <text evidence="9">The sequence shown here is derived from an EMBL/GenBank/DDBJ whole genome shotgun (WGS) entry which is preliminary data.</text>
</comment>
<organism evidence="9 10">
    <name type="scientific">Rhizophagus clarus</name>
    <dbReference type="NCBI Taxonomy" id="94130"/>
    <lineage>
        <taxon>Eukaryota</taxon>
        <taxon>Fungi</taxon>
        <taxon>Fungi incertae sedis</taxon>
        <taxon>Mucoromycota</taxon>
        <taxon>Glomeromycotina</taxon>
        <taxon>Glomeromycetes</taxon>
        <taxon>Glomerales</taxon>
        <taxon>Glomeraceae</taxon>
        <taxon>Rhizophagus</taxon>
    </lineage>
</organism>
<dbReference type="InterPro" id="IPR012001">
    <property type="entry name" value="Thiamin_PyroP_enz_TPP-bd_dom"/>
</dbReference>
<dbReference type="EMBL" id="BLAL01000246">
    <property type="protein sequence ID" value="GES96150.1"/>
    <property type="molecule type" value="Genomic_DNA"/>
</dbReference>
<evidence type="ECO:0000256" key="5">
    <source>
        <dbReference type="ARBA" id="ARBA00022842"/>
    </source>
</evidence>
<evidence type="ECO:0000256" key="3">
    <source>
        <dbReference type="ARBA" id="ARBA00022723"/>
    </source>
</evidence>
<dbReference type="GO" id="GO:0030976">
    <property type="term" value="F:thiamine pyrophosphate binding"/>
    <property type="evidence" value="ECO:0007669"/>
    <property type="project" value="InterPro"/>
</dbReference>
<reference evidence="9" key="1">
    <citation type="submission" date="2019-10" db="EMBL/GenBank/DDBJ databases">
        <title>Conservation and host-specific expression of non-tandemly repeated heterogenous ribosome RNA gene in arbuscular mycorrhizal fungi.</title>
        <authorList>
            <person name="Maeda T."/>
            <person name="Kobayashi Y."/>
            <person name="Nakagawa T."/>
            <person name="Ezawa T."/>
            <person name="Yamaguchi K."/>
            <person name="Bino T."/>
            <person name="Nishimoto Y."/>
            <person name="Shigenobu S."/>
            <person name="Kawaguchi M."/>
        </authorList>
    </citation>
    <scope>NUCLEOTIDE SEQUENCE</scope>
    <source>
        <strain evidence="9">HR1</strain>
    </source>
</reference>
<dbReference type="GO" id="GO:0046872">
    <property type="term" value="F:metal ion binding"/>
    <property type="evidence" value="ECO:0007669"/>
    <property type="project" value="UniProtKB-KW"/>
</dbReference>
<proteinExistence type="inferred from homology"/>
<keyword evidence="6" id="KW-0786">Thiamine pyrophosphate</keyword>
<dbReference type="InterPro" id="IPR047213">
    <property type="entry name" value="TPP_PYR_PDC_IPDC-like"/>
</dbReference>
<evidence type="ECO:0000256" key="1">
    <source>
        <dbReference type="ARBA" id="ARBA00001964"/>
    </source>
</evidence>
<evidence type="ECO:0000313" key="10">
    <source>
        <dbReference type="Proteomes" id="UP000615446"/>
    </source>
</evidence>
<comment type="cofactor">
    <cofactor evidence="1">
        <name>thiamine diphosphate</name>
        <dbReference type="ChEBI" id="CHEBI:58937"/>
    </cofactor>
</comment>
<name>A0A8H3M1W7_9GLOM</name>
<keyword evidence="7" id="KW-0456">Lyase</keyword>
<dbReference type="PANTHER" id="PTHR43452">
    <property type="entry name" value="PYRUVATE DECARBOXYLASE"/>
    <property type="match status" value="1"/>
</dbReference>
<evidence type="ECO:0000256" key="7">
    <source>
        <dbReference type="ARBA" id="ARBA00023239"/>
    </source>
</evidence>
<dbReference type="OrthoDB" id="3970464at2759"/>
<dbReference type="GO" id="GO:0005829">
    <property type="term" value="C:cytosol"/>
    <property type="evidence" value="ECO:0007669"/>
    <property type="project" value="TreeGrafter"/>
</dbReference>
<dbReference type="PANTHER" id="PTHR43452:SF30">
    <property type="entry name" value="PYRUVATE DECARBOXYLASE ISOZYME 1-RELATED"/>
    <property type="match status" value="1"/>
</dbReference>
<feature type="domain" description="Thiamine pyrophosphate enzyme N-terminal TPP-binding" evidence="8">
    <location>
        <begin position="1"/>
        <end position="98"/>
    </location>
</feature>
<accession>A0A8H3M1W7</accession>
<keyword evidence="4" id="KW-0210">Decarboxylase</keyword>
<dbReference type="AlphaFoldDB" id="A0A8H3M1W7"/>
<dbReference type="Proteomes" id="UP000615446">
    <property type="component" value="Unassembled WGS sequence"/>
</dbReference>
<keyword evidence="3" id="KW-0479">Metal-binding</keyword>
<evidence type="ECO:0000313" key="9">
    <source>
        <dbReference type="EMBL" id="GES96150.1"/>
    </source>
</evidence>
<evidence type="ECO:0000256" key="6">
    <source>
        <dbReference type="ARBA" id="ARBA00023052"/>
    </source>
</evidence>
<dbReference type="SUPFAM" id="SSF52518">
    <property type="entry name" value="Thiamin diphosphate-binding fold (THDP-binding)"/>
    <property type="match status" value="1"/>
</dbReference>
<gene>
    <name evidence="9" type="ORF">RCL2_002279200</name>
</gene>